<feature type="compositionally biased region" description="Polar residues" evidence="2">
    <location>
        <begin position="82"/>
        <end position="101"/>
    </location>
</feature>
<keyword evidence="4" id="KW-1185">Reference proteome</keyword>
<evidence type="ECO:0000313" key="3">
    <source>
        <dbReference type="EMBL" id="MBU2788679.1"/>
    </source>
</evidence>
<dbReference type="Proteomes" id="UP001197378">
    <property type="component" value="Unassembled WGS sequence"/>
</dbReference>
<gene>
    <name evidence="3" type="ORF">HFQ13_10795</name>
</gene>
<organism evidence="3 4">
    <name type="scientific">Igneacidithiobacillus copahuensis</name>
    <dbReference type="NCBI Taxonomy" id="2724909"/>
    <lineage>
        <taxon>Bacteria</taxon>
        <taxon>Pseudomonadati</taxon>
        <taxon>Pseudomonadota</taxon>
        <taxon>Acidithiobacillia</taxon>
        <taxon>Acidithiobacillales</taxon>
        <taxon>Acidithiobacillaceae</taxon>
        <taxon>Igneacidithiobacillus</taxon>
    </lineage>
</organism>
<accession>A0AAE2YR44</accession>
<comment type="caution">
    <text evidence="3">The sequence shown here is derived from an EMBL/GenBank/DDBJ whole genome shotgun (WGS) entry which is preliminary data.</text>
</comment>
<proteinExistence type="predicted"/>
<evidence type="ECO:0000256" key="2">
    <source>
        <dbReference type="SAM" id="MobiDB-lite"/>
    </source>
</evidence>
<name>A0AAE2YR44_9PROT</name>
<dbReference type="EMBL" id="JAAXYO010000154">
    <property type="protein sequence ID" value="MBU2788679.1"/>
    <property type="molecule type" value="Genomic_DNA"/>
</dbReference>
<keyword evidence="1" id="KW-0175">Coiled coil</keyword>
<dbReference type="AlphaFoldDB" id="A0AAE2YR44"/>
<feature type="region of interest" description="Disordered" evidence="2">
    <location>
        <begin position="82"/>
        <end position="103"/>
    </location>
</feature>
<feature type="coiled-coil region" evidence="1">
    <location>
        <begin position="3"/>
        <end position="30"/>
    </location>
</feature>
<evidence type="ECO:0000256" key="1">
    <source>
        <dbReference type="SAM" id="Coils"/>
    </source>
</evidence>
<evidence type="ECO:0000313" key="4">
    <source>
        <dbReference type="Proteomes" id="UP001197378"/>
    </source>
</evidence>
<dbReference type="RefSeq" id="WP_215885732.1">
    <property type="nucleotide sequence ID" value="NZ_JAAXYO010000154.1"/>
</dbReference>
<protein>
    <submittedName>
        <fullName evidence="3">Uncharacterized protein</fullName>
    </submittedName>
</protein>
<sequence>MDMATVEQQYNQLQAEAQGVAQALQALAAKMQQGTEKNPDAREWLLDLKQLALNIQQEQMQVMGVMQAMHQAVQNDFMQSQNGGQWQPGYPQTPQAVNPQQQGGGFLSSLEHSGFGQALMMGAGFGIGDDIINSIF</sequence>
<reference evidence="3" key="1">
    <citation type="journal article" date="2021" name="ISME J.">
        <title>Genomic evolution of the class Acidithiobacillia: deep-branching Proteobacteria living in extreme acidic conditions.</title>
        <authorList>
            <person name="Moya-Beltran A."/>
            <person name="Beard S."/>
            <person name="Rojas-Villalobos C."/>
            <person name="Issotta F."/>
            <person name="Gallardo Y."/>
            <person name="Ulloa R."/>
            <person name="Giaveno A."/>
            <person name="Degli Esposti M."/>
            <person name="Johnson D.B."/>
            <person name="Quatrini R."/>
        </authorList>
    </citation>
    <scope>NUCLEOTIDE SEQUENCE</scope>
    <source>
        <strain evidence="3">VAN18-1</strain>
    </source>
</reference>